<reference evidence="2" key="1">
    <citation type="journal article" date="2014" name="Sci. Data">
        <title>Genomes of diverse isolates of the marine cyanobacterium Prochlorococcus.</title>
        <authorList>
            <person name="Biller S."/>
            <person name="Berube P."/>
            <person name="Thompson J."/>
            <person name="Kelly L."/>
            <person name="Roggensack S."/>
            <person name="Awad L."/>
            <person name="Roache-Johnson K."/>
            <person name="Ding H."/>
            <person name="Giovannoni S.J."/>
            <person name="Moore L.R."/>
            <person name="Chisholm S.W."/>
        </authorList>
    </citation>
    <scope>NUCLEOTIDE SEQUENCE [LARGE SCALE GENOMIC DNA]</scope>
</reference>
<evidence type="ECO:0000313" key="1">
    <source>
        <dbReference type="EMBL" id="KGF93769.1"/>
    </source>
</evidence>
<organism evidence="1 2">
    <name type="scientific">Prochlorococcus marinus str. MIT 9116</name>
    <dbReference type="NCBI Taxonomy" id="167544"/>
    <lineage>
        <taxon>Bacteria</taxon>
        <taxon>Bacillati</taxon>
        <taxon>Cyanobacteriota</taxon>
        <taxon>Cyanophyceae</taxon>
        <taxon>Synechococcales</taxon>
        <taxon>Prochlorococcaceae</taxon>
        <taxon>Prochlorococcus</taxon>
    </lineage>
</organism>
<comment type="caution">
    <text evidence="1">The sequence shown here is derived from an EMBL/GenBank/DDBJ whole genome shotgun (WGS) entry which is preliminary data.</text>
</comment>
<evidence type="ECO:0000313" key="2">
    <source>
        <dbReference type="Proteomes" id="UP000030491"/>
    </source>
</evidence>
<gene>
    <name evidence="1" type="ORF">EU93_0079</name>
</gene>
<dbReference type="RefSeq" id="WP_032512850.1">
    <property type="nucleotide sequence ID" value="NZ_JNAJ01000002.1"/>
</dbReference>
<dbReference type="EMBL" id="JNAJ01000002">
    <property type="protein sequence ID" value="KGF93769.1"/>
    <property type="molecule type" value="Genomic_DNA"/>
</dbReference>
<dbReference type="OrthoDB" id="558619at2"/>
<sequence>MKGKFFLFSVILLNTLFIGHSRAESIHEKCLKAQDYQGCVNALSKMDDKNKKNIFNIFKPNKLSSCIRDLKQIRENESNFNIYTQRLGELNDESYNLACQSILAVDKKYNVFSDFKKTCFLTNYHAFLVSNDNLVKKKFYSPRNISNYCDCYGKNYSKSLSWFNSDNKKIGSSCAIKEMYTFKNAGYRYYDPEFLLGVFHNRDNTWDYALDDSSVKQKMIRNKYGRYLTFFGKTNNPFTGDYIPAKPGYIDCDWGGSGSAYYDRDYGSGSWSSGGSCYGEEGTDEIVIPDGVDKRFYKYTLDCVDLTFDRKGDRVNYAGGAMKGWMKIGNDPTAVMAADIYCPIIKRLSRN</sequence>
<name>A0A0A1ZZQ4_PROMR</name>
<protein>
    <submittedName>
        <fullName evidence="1">Uncharacterized protein</fullName>
    </submittedName>
</protein>
<dbReference type="Proteomes" id="UP000030491">
    <property type="component" value="Unassembled WGS sequence"/>
</dbReference>
<accession>A0A0A1ZZQ4</accession>
<dbReference type="AlphaFoldDB" id="A0A0A1ZZQ4"/>
<proteinExistence type="predicted"/>